<evidence type="ECO:0000313" key="2">
    <source>
        <dbReference type="Proteomes" id="UP001054945"/>
    </source>
</evidence>
<sequence length="149" mass="16726">MDHSGRPTIREPFLSLTELVLMSDDHCSVNNGCANRLAAWVGLTKYHPIILSEKFQQSNNFPTLLGLDWNPKLGTTLRANRITPKPNLPLVMTKIQTILIRLSRCFQHGLYSPTIREPFLSLTELVLMSSDHCSVNNGCINRLADRLAA</sequence>
<organism evidence="1 2">
    <name type="scientific">Caerostris extrusa</name>
    <name type="common">Bark spider</name>
    <name type="synonym">Caerostris bankana</name>
    <dbReference type="NCBI Taxonomy" id="172846"/>
    <lineage>
        <taxon>Eukaryota</taxon>
        <taxon>Metazoa</taxon>
        <taxon>Ecdysozoa</taxon>
        <taxon>Arthropoda</taxon>
        <taxon>Chelicerata</taxon>
        <taxon>Arachnida</taxon>
        <taxon>Araneae</taxon>
        <taxon>Araneomorphae</taxon>
        <taxon>Entelegynae</taxon>
        <taxon>Araneoidea</taxon>
        <taxon>Araneidae</taxon>
        <taxon>Caerostris</taxon>
    </lineage>
</organism>
<dbReference type="AlphaFoldDB" id="A0AAV4P0K3"/>
<dbReference type="Proteomes" id="UP001054945">
    <property type="component" value="Unassembled WGS sequence"/>
</dbReference>
<gene>
    <name evidence="1" type="ORF">CEXT_623441</name>
</gene>
<protein>
    <submittedName>
        <fullName evidence="1">Uncharacterized protein</fullName>
    </submittedName>
</protein>
<comment type="caution">
    <text evidence="1">The sequence shown here is derived from an EMBL/GenBank/DDBJ whole genome shotgun (WGS) entry which is preliminary data.</text>
</comment>
<accession>A0AAV4P0K3</accession>
<evidence type="ECO:0000313" key="1">
    <source>
        <dbReference type="EMBL" id="GIX89525.1"/>
    </source>
</evidence>
<keyword evidence="2" id="KW-1185">Reference proteome</keyword>
<name>A0AAV4P0K3_CAEEX</name>
<proteinExistence type="predicted"/>
<reference evidence="1 2" key="1">
    <citation type="submission" date="2021-06" db="EMBL/GenBank/DDBJ databases">
        <title>Caerostris extrusa draft genome.</title>
        <authorList>
            <person name="Kono N."/>
            <person name="Arakawa K."/>
        </authorList>
    </citation>
    <scope>NUCLEOTIDE SEQUENCE [LARGE SCALE GENOMIC DNA]</scope>
</reference>
<dbReference type="EMBL" id="BPLR01021433">
    <property type="protein sequence ID" value="GIX89525.1"/>
    <property type="molecule type" value="Genomic_DNA"/>
</dbReference>